<feature type="domain" description="DUF7730" evidence="1">
    <location>
        <begin position="15"/>
        <end position="131"/>
    </location>
</feature>
<dbReference type="InterPro" id="IPR038883">
    <property type="entry name" value="AN11006-like"/>
</dbReference>
<dbReference type="Pfam" id="PF24864">
    <property type="entry name" value="DUF7730"/>
    <property type="match status" value="1"/>
</dbReference>
<dbReference type="OrthoDB" id="2951834at2759"/>
<evidence type="ECO:0000313" key="3">
    <source>
        <dbReference type="Proteomes" id="UP000799750"/>
    </source>
</evidence>
<dbReference type="AlphaFoldDB" id="A0A6A6QPS8"/>
<sequence>MPRGLLTTHDVKERDRATLMTLPVELRLQIYNHLLISRFDRSEHPSWAVGATTRKLVSLDMPQAPQYRTMEPSILQTCKQIYREANPVLYSQNVFKISEPEQMFQLSAQIGPVNLKLMKRLKIIVPWTAELVPWLQLLDMLAMQASGLRHVELAWGAENEYPWAHDRKRGLGDSLDFLRALGNVQGLKKLVIKGCYAKNWPVYLKERMGGQVVQAICGDCRDEPESGVWDLNDDELQDDELMLEYDDRDLKKFEKYQQGTEDLMP</sequence>
<organism evidence="2 3">
    <name type="scientific">Lophium mytilinum</name>
    <dbReference type="NCBI Taxonomy" id="390894"/>
    <lineage>
        <taxon>Eukaryota</taxon>
        <taxon>Fungi</taxon>
        <taxon>Dikarya</taxon>
        <taxon>Ascomycota</taxon>
        <taxon>Pezizomycotina</taxon>
        <taxon>Dothideomycetes</taxon>
        <taxon>Pleosporomycetidae</taxon>
        <taxon>Mytilinidiales</taxon>
        <taxon>Mytilinidiaceae</taxon>
        <taxon>Lophium</taxon>
    </lineage>
</organism>
<gene>
    <name evidence="2" type="ORF">BU16DRAFT_52692</name>
</gene>
<reference evidence="2" key="1">
    <citation type="journal article" date="2020" name="Stud. Mycol.">
        <title>101 Dothideomycetes genomes: a test case for predicting lifestyles and emergence of pathogens.</title>
        <authorList>
            <person name="Haridas S."/>
            <person name="Albert R."/>
            <person name="Binder M."/>
            <person name="Bloem J."/>
            <person name="Labutti K."/>
            <person name="Salamov A."/>
            <person name="Andreopoulos B."/>
            <person name="Baker S."/>
            <person name="Barry K."/>
            <person name="Bills G."/>
            <person name="Bluhm B."/>
            <person name="Cannon C."/>
            <person name="Castanera R."/>
            <person name="Culley D."/>
            <person name="Daum C."/>
            <person name="Ezra D."/>
            <person name="Gonzalez J."/>
            <person name="Henrissat B."/>
            <person name="Kuo A."/>
            <person name="Liang C."/>
            <person name="Lipzen A."/>
            <person name="Lutzoni F."/>
            <person name="Magnuson J."/>
            <person name="Mondo S."/>
            <person name="Nolan M."/>
            <person name="Ohm R."/>
            <person name="Pangilinan J."/>
            <person name="Park H.-J."/>
            <person name="Ramirez L."/>
            <person name="Alfaro M."/>
            <person name="Sun H."/>
            <person name="Tritt A."/>
            <person name="Yoshinaga Y."/>
            <person name="Zwiers L.-H."/>
            <person name="Turgeon B."/>
            <person name="Goodwin S."/>
            <person name="Spatafora J."/>
            <person name="Crous P."/>
            <person name="Grigoriev I."/>
        </authorList>
    </citation>
    <scope>NUCLEOTIDE SEQUENCE</scope>
    <source>
        <strain evidence="2">CBS 269.34</strain>
    </source>
</reference>
<dbReference type="PANTHER" id="PTHR42085">
    <property type="entry name" value="F-BOX DOMAIN-CONTAINING PROTEIN"/>
    <property type="match status" value="1"/>
</dbReference>
<dbReference type="InterPro" id="IPR056632">
    <property type="entry name" value="DUF7730"/>
</dbReference>
<dbReference type="Proteomes" id="UP000799750">
    <property type="component" value="Unassembled WGS sequence"/>
</dbReference>
<dbReference type="EMBL" id="MU004191">
    <property type="protein sequence ID" value="KAF2493713.1"/>
    <property type="molecule type" value="Genomic_DNA"/>
</dbReference>
<keyword evidence="3" id="KW-1185">Reference proteome</keyword>
<dbReference type="PANTHER" id="PTHR42085:SF2">
    <property type="entry name" value="F-BOX DOMAIN-CONTAINING PROTEIN"/>
    <property type="match status" value="1"/>
</dbReference>
<proteinExistence type="predicted"/>
<protein>
    <recommendedName>
        <fullName evidence="1">DUF7730 domain-containing protein</fullName>
    </recommendedName>
</protein>
<evidence type="ECO:0000313" key="2">
    <source>
        <dbReference type="EMBL" id="KAF2493713.1"/>
    </source>
</evidence>
<name>A0A6A6QPS8_9PEZI</name>
<evidence type="ECO:0000259" key="1">
    <source>
        <dbReference type="Pfam" id="PF24864"/>
    </source>
</evidence>
<accession>A0A6A6QPS8</accession>